<dbReference type="RefSeq" id="WP_072907754.1">
    <property type="nucleotide sequence ID" value="NZ_FQZT01000005.1"/>
</dbReference>
<accession>A0A1M6H1T6</accession>
<dbReference type="EMBL" id="FQZT01000005">
    <property type="protein sequence ID" value="SHJ16147.1"/>
    <property type="molecule type" value="Genomic_DNA"/>
</dbReference>
<dbReference type="Gene3D" id="3.30.420.10">
    <property type="entry name" value="Ribonuclease H-like superfamily/Ribonuclease H"/>
    <property type="match status" value="1"/>
</dbReference>
<evidence type="ECO:0000313" key="2">
    <source>
        <dbReference type="Proteomes" id="UP000184171"/>
    </source>
</evidence>
<name>A0A1M6H1T6_MALRU</name>
<sequence length="225" mass="26433">MRIFVDTEFSSLEKPKLISIGMVSEDGHEFYRELTDGWKLVECTMFVVAWVLPWLSEGRVGYKLYSKLDKHLDLLQYECDVDNLFSKAKEEMLDQALQVDTELLEHLGFLSKNYGTTDLQVRQNKFLLKRIGGYQPNNLLSGDQAKPRDLVKQDLLEWLSRFQNVQICCDYDGDYELLKNLLEQPLEWQLIENRAVRTPEWQLHHALSDARAMKEGFLNQQRDKK</sequence>
<evidence type="ECO:0000313" key="1">
    <source>
        <dbReference type="EMBL" id="SHJ16147.1"/>
    </source>
</evidence>
<dbReference type="AlphaFoldDB" id="A0A1M6H1T6"/>
<reference evidence="1 2" key="1">
    <citation type="submission" date="2016-11" db="EMBL/GenBank/DDBJ databases">
        <authorList>
            <person name="Jaros S."/>
            <person name="Januszkiewicz K."/>
            <person name="Wedrychowicz H."/>
        </authorList>
    </citation>
    <scope>NUCLEOTIDE SEQUENCE [LARGE SCALE GENOMIC DNA]</scope>
    <source>
        <strain evidence="1 2">DSM 5091</strain>
    </source>
</reference>
<proteinExistence type="predicted"/>
<dbReference type="InterPro" id="IPR036397">
    <property type="entry name" value="RNaseH_sf"/>
</dbReference>
<dbReference type="GO" id="GO:0003676">
    <property type="term" value="F:nucleic acid binding"/>
    <property type="evidence" value="ECO:0007669"/>
    <property type="project" value="InterPro"/>
</dbReference>
<dbReference type="Proteomes" id="UP000184171">
    <property type="component" value="Unassembled WGS sequence"/>
</dbReference>
<dbReference type="STRING" id="1122189.SAMN02745165_01654"/>
<gene>
    <name evidence="1" type="ORF">SAMN02745165_01654</name>
</gene>
<organism evidence="1 2">
    <name type="scientific">Malonomonas rubra DSM 5091</name>
    <dbReference type="NCBI Taxonomy" id="1122189"/>
    <lineage>
        <taxon>Bacteria</taxon>
        <taxon>Pseudomonadati</taxon>
        <taxon>Thermodesulfobacteriota</taxon>
        <taxon>Desulfuromonadia</taxon>
        <taxon>Desulfuromonadales</taxon>
        <taxon>Geopsychrobacteraceae</taxon>
        <taxon>Malonomonas</taxon>
    </lineage>
</organism>
<protein>
    <submittedName>
        <fullName evidence="1">Uncharacterized protein</fullName>
    </submittedName>
</protein>
<dbReference type="OrthoDB" id="6687915at2"/>
<keyword evidence="2" id="KW-1185">Reference proteome</keyword>